<reference evidence="1 2" key="1">
    <citation type="submission" date="2018-10" db="EMBL/GenBank/DDBJ databases">
        <title>A high-quality apple genome assembly.</title>
        <authorList>
            <person name="Hu J."/>
        </authorList>
    </citation>
    <scope>NUCLEOTIDE SEQUENCE [LARGE SCALE GENOMIC DNA]</scope>
    <source>
        <strain evidence="2">cv. HFTH1</strain>
        <tissue evidence="1">Young leaf</tissue>
    </source>
</reference>
<evidence type="ECO:0000313" key="2">
    <source>
        <dbReference type="Proteomes" id="UP000290289"/>
    </source>
</evidence>
<dbReference type="AlphaFoldDB" id="A0A498HNH1"/>
<accession>A0A498HNH1</accession>
<dbReference type="EMBL" id="RDQH01000342">
    <property type="protein sequence ID" value="RXH70957.1"/>
    <property type="molecule type" value="Genomic_DNA"/>
</dbReference>
<organism evidence="1 2">
    <name type="scientific">Malus domestica</name>
    <name type="common">Apple</name>
    <name type="synonym">Pyrus malus</name>
    <dbReference type="NCBI Taxonomy" id="3750"/>
    <lineage>
        <taxon>Eukaryota</taxon>
        <taxon>Viridiplantae</taxon>
        <taxon>Streptophyta</taxon>
        <taxon>Embryophyta</taxon>
        <taxon>Tracheophyta</taxon>
        <taxon>Spermatophyta</taxon>
        <taxon>Magnoliopsida</taxon>
        <taxon>eudicotyledons</taxon>
        <taxon>Gunneridae</taxon>
        <taxon>Pentapetalae</taxon>
        <taxon>rosids</taxon>
        <taxon>fabids</taxon>
        <taxon>Rosales</taxon>
        <taxon>Rosaceae</taxon>
        <taxon>Amygdaloideae</taxon>
        <taxon>Maleae</taxon>
        <taxon>Malus</taxon>
    </lineage>
</organism>
<protein>
    <submittedName>
        <fullName evidence="1">Uncharacterized protein</fullName>
    </submittedName>
</protein>
<evidence type="ECO:0000313" key="1">
    <source>
        <dbReference type="EMBL" id="RXH70957.1"/>
    </source>
</evidence>
<sequence length="134" mass="15365">MRGQTMLHIDLHDIKSCYSLKTPLDIIMDEPINLGSKETRICWRRCSMNTCSLPLFTLSGSLWNLKSLDGKGLEHLTSSTARNCRVQESRILAKRGIENCPSLTKRYEEKQGKDWRNIARFPCIKIDGEVIIII</sequence>
<comment type="caution">
    <text evidence="1">The sequence shown here is derived from an EMBL/GenBank/DDBJ whole genome shotgun (WGS) entry which is preliminary data.</text>
</comment>
<keyword evidence="2" id="KW-1185">Reference proteome</keyword>
<dbReference type="Proteomes" id="UP000290289">
    <property type="component" value="Chromosome 16"/>
</dbReference>
<name>A0A498HNH1_MALDO</name>
<gene>
    <name evidence="1" type="ORF">DVH24_015579</name>
</gene>
<proteinExistence type="predicted"/>